<evidence type="ECO:0000256" key="15">
    <source>
        <dbReference type="PIRSR" id="PIRSR601577-1"/>
    </source>
</evidence>
<protein>
    <recommendedName>
        <fullName evidence="17">Leishmanolysin-like peptidase</fullName>
        <ecNumber evidence="17">3.4.24.-</ecNumber>
    </recommendedName>
</protein>
<dbReference type="InterPro" id="IPR001577">
    <property type="entry name" value="Peptidase_M8"/>
</dbReference>
<evidence type="ECO:0000256" key="7">
    <source>
        <dbReference type="ARBA" id="ARBA00022801"/>
    </source>
</evidence>
<keyword evidence="7 17" id="KW-0378">Hydrolase</keyword>
<evidence type="ECO:0000256" key="1">
    <source>
        <dbReference type="ARBA" id="ARBA00001249"/>
    </source>
</evidence>
<evidence type="ECO:0000256" key="5">
    <source>
        <dbReference type="ARBA" id="ARBA00022723"/>
    </source>
</evidence>
<accession>A0A1X0NTJ1</accession>
<keyword evidence="13" id="KW-1015">Disulfide bond</keyword>
<dbReference type="GO" id="GO:0004222">
    <property type="term" value="F:metalloendopeptidase activity"/>
    <property type="evidence" value="ECO:0007669"/>
    <property type="project" value="UniProtKB-UniRule"/>
</dbReference>
<dbReference type="GO" id="GO:0007155">
    <property type="term" value="P:cell adhesion"/>
    <property type="evidence" value="ECO:0007669"/>
    <property type="project" value="UniProtKB-KW"/>
</dbReference>
<keyword evidence="4 17" id="KW-0645">Protease</keyword>
<evidence type="ECO:0000256" key="4">
    <source>
        <dbReference type="ARBA" id="ARBA00022670"/>
    </source>
</evidence>
<comment type="caution">
    <text evidence="18">The sequence shown here is derived from an EMBL/GenBank/DDBJ whole genome shotgun (WGS) entry which is preliminary data.</text>
</comment>
<feature type="non-terminal residue" evidence="18">
    <location>
        <position position="407"/>
    </location>
</feature>
<evidence type="ECO:0000256" key="13">
    <source>
        <dbReference type="ARBA" id="ARBA00023157"/>
    </source>
</evidence>
<name>A0A1X0NTJ1_9TRYP</name>
<dbReference type="Gene3D" id="2.10.55.10">
    <property type="entry name" value="Leishmanolysin domain 3"/>
    <property type="match status" value="1"/>
</dbReference>
<evidence type="ECO:0000256" key="10">
    <source>
        <dbReference type="ARBA" id="ARBA00023049"/>
    </source>
</evidence>
<keyword evidence="12" id="KW-0865">Zymogen</keyword>
<keyword evidence="14" id="KW-0325">Glycoprotein</keyword>
<dbReference type="SUPFAM" id="SSF55486">
    <property type="entry name" value="Metalloproteases ('zincins'), catalytic domain"/>
    <property type="match status" value="1"/>
</dbReference>
<comment type="subcellular location">
    <subcellularLocation>
        <location evidence="2">Membrane</location>
    </subcellularLocation>
</comment>
<keyword evidence="11" id="KW-0472">Membrane</keyword>
<feature type="signal peptide" evidence="17">
    <location>
        <begin position="1"/>
        <end position="22"/>
    </location>
</feature>
<feature type="active site" evidence="15">
    <location>
        <position position="214"/>
    </location>
</feature>
<dbReference type="GO" id="GO:0046872">
    <property type="term" value="F:metal ion binding"/>
    <property type="evidence" value="ECO:0007669"/>
    <property type="project" value="UniProtKB-KW"/>
</dbReference>
<keyword evidence="19" id="KW-1185">Reference proteome</keyword>
<keyword evidence="8 16" id="KW-0862">Zinc</keyword>
<evidence type="ECO:0000256" key="14">
    <source>
        <dbReference type="ARBA" id="ARBA00023180"/>
    </source>
</evidence>
<feature type="chain" id="PRO_5023975125" description="Leishmanolysin-like peptidase" evidence="17">
    <location>
        <begin position="23"/>
        <end position="407"/>
    </location>
</feature>
<evidence type="ECO:0000256" key="16">
    <source>
        <dbReference type="PIRSR" id="PIRSR601577-2"/>
    </source>
</evidence>
<evidence type="ECO:0000313" key="19">
    <source>
        <dbReference type="Proteomes" id="UP000192257"/>
    </source>
</evidence>
<evidence type="ECO:0000256" key="11">
    <source>
        <dbReference type="ARBA" id="ARBA00023136"/>
    </source>
</evidence>
<keyword evidence="9" id="KW-0130">Cell adhesion</keyword>
<keyword evidence="10 16" id="KW-0482">Metalloprotease</keyword>
<sequence length="407" mass="45704">MRHLLCPVLLLLLLCCAGTSLAAVVQHLPQKGESAFHAYTVANHGKSGRNWKPIHIEVSAEDVDKVLKSCDRKRAWAERTGRSFLRTDEDKALCDDETGITDKKKDLLLNKLLPDAIQLHTDRLSIERKEGKVVVSASTIRSFSTECKVTVASDHKTNGFPNADFVLFVGLAASQTPTRICSQELDKRPTSALIHFVPKDIVDTRHFVRTAAHEIAHGLGFLVNRMKDLGLIKYGAMGANKMAVYSKIMQRKMRKHYDCEVELVTGMYMEDEGNGQYTSHWERRIAKDELMSPYTGEPSGMYYTALTLAAFHSMPFYKANFNMAESMSWGKKSGCDLLHKTCTRSKYELMKYTSMFCDENEPVLQCTSDRFALGMCSSISVLDTLPEVYSYFTKTAGQNEMTNGCPI</sequence>
<dbReference type="VEuPathDB" id="TriTrypDB:TM35_000211050"/>
<feature type="binding site" evidence="16">
    <location>
        <position position="280"/>
    </location>
    <ligand>
        <name>Zn(2+)</name>
        <dbReference type="ChEBI" id="CHEBI:29105"/>
        <note>catalytic</note>
    </ligand>
</feature>
<comment type="catalytic activity">
    <reaction evidence="1">
        <text>Preference for hydrophobic residues at P1 and P1' and basic residues at P2' and P3'. A model nonapeptide is cleaved at -Ala-Tyr-|-Leu-Lys-Lys-.</text>
        <dbReference type="EC" id="3.4.24.36"/>
    </reaction>
</comment>
<evidence type="ECO:0000256" key="2">
    <source>
        <dbReference type="ARBA" id="ARBA00004370"/>
    </source>
</evidence>
<dbReference type="GO" id="GO:0005737">
    <property type="term" value="C:cytoplasm"/>
    <property type="evidence" value="ECO:0007669"/>
    <property type="project" value="TreeGrafter"/>
</dbReference>
<evidence type="ECO:0000256" key="17">
    <source>
        <dbReference type="RuleBase" id="RU366077"/>
    </source>
</evidence>
<organism evidence="18 19">
    <name type="scientific">Trypanosoma theileri</name>
    <dbReference type="NCBI Taxonomy" id="67003"/>
    <lineage>
        <taxon>Eukaryota</taxon>
        <taxon>Discoba</taxon>
        <taxon>Euglenozoa</taxon>
        <taxon>Kinetoplastea</taxon>
        <taxon>Metakinetoplastina</taxon>
        <taxon>Trypanosomatida</taxon>
        <taxon>Trypanosomatidae</taxon>
        <taxon>Trypanosoma</taxon>
    </lineage>
</organism>
<dbReference type="Gene3D" id="3.90.132.10">
    <property type="entry name" value="Leishmanolysin , domain 2"/>
    <property type="match status" value="1"/>
</dbReference>
<evidence type="ECO:0000256" key="6">
    <source>
        <dbReference type="ARBA" id="ARBA00022729"/>
    </source>
</evidence>
<dbReference type="GeneID" id="39986735"/>
<evidence type="ECO:0000256" key="8">
    <source>
        <dbReference type="ARBA" id="ARBA00022833"/>
    </source>
</evidence>
<evidence type="ECO:0000313" key="18">
    <source>
        <dbReference type="EMBL" id="ORC87499.1"/>
    </source>
</evidence>
<gene>
    <name evidence="18" type="ORF">TM35_000211050</name>
</gene>
<dbReference type="PANTHER" id="PTHR10942">
    <property type="entry name" value="LEISHMANOLYSIN-LIKE PEPTIDASE"/>
    <property type="match status" value="1"/>
</dbReference>
<dbReference type="Proteomes" id="UP000192257">
    <property type="component" value="Unassembled WGS sequence"/>
</dbReference>
<dbReference type="GO" id="GO:0016020">
    <property type="term" value="C:membrane"/>
    <property type="evidence" value="ECO:0007669"/>
    <property type="project" value="UniProtKB-SubCell"/>
</dbReference>
<keyword evidence="6 17" id="KW-0732">Signal</keyword>
<reference evidence="18 19" key="1">
    <citation type="submission" date="2017-03" db="EMBL/GenBank/DDBJ databases">
        <title>An alternative strategy for trypanosome survival in the mammalian bloodstream revealed through genome and transcriptome analysis of the ubiquitous bovine parasite Trypanosoma (Megatrypanum) theileri.</title>
        <authorList>
            <person name="Kelly S."/>
            <person name="Ivens A."/>
            <person name="Mott A."/>
            <person name="O'Neill E."/>
            <person name="Emms D."/>
            <person name="Macleod O."/>
            <person name="Voorheis P."/>
            <person name="Matthews J."/>
            <person name="Matthews K."/>
            <person name="Carrington M."/>
        </authorList>
    </citation>
    <scope>NUCLEOTIDE SEQUENCE [LARGE SCALE GENOMIC DNA]</scope>
    <source>
        <strain evidence="18">Edinburgh</strain>
    </source>
</reference>
<dbReference type="GO" id="GO:0006508">
    <property type="term" value="P:proteolysis"/>
    <property type="evidence" value="ECO:0007669"/>
    <property type="project" value="UniProtKB-KW"/>
</dbReference>
<feature type="binding site" evidence="16">
    <location>
        <position position="213"/>
    </location>
    <ligand>
        <name>Zn(2+)</name>
        <dbReference type="ChEBI" id="CHEBI:29105"/>
        <note>catalytic</note>
    </ligand>
</feature>
<comment type="similarity">
    <text evidence="3 17">Belongs to the peptidase M8 family.</text>
</comment>
<evidence type="ECO:0000256" key="3">
    <source>
        <dbReference type="ARBA" id="ARBA00005860"/>
    </source>
</evidence>
<dbReference type="RefSeq" id="XP_028881565.1">
    <property type="nucleotide sequence ID" value="XM_029026955.1"/>
</dbReference>
<dbReference type="EMBL" id="NBCO01000021">
    <property type="protein sequence ID" value="ORC87499.1"/>
    <property type="molecule type" value="Genomic_DNA"/>
</dbReference>
<feature type="binding site" evidence="16">
    <location>
        <position position="217"/>
    </location>
    <ligand>
        <name>Zn(2+)</name>
        <dbReference type="ChEBI" id="CHEBI:29105"/>
        <note>catalytic</note>
    </ligand>
</feature>
<dbReference type="PANTHER" id="PTHR10942:SF0">
    <property type="entry name" value="LEISHMANOLYSIN-LIKE PEPTIDASE"/>
    <property type="match status" value="1"/>
</dbReference>
<comment type="cofactor">
    <cofactor evidence="16 17">
        <name>Zn(2+)</name>
        <dbReference type="ChEBI" id="CHEBI:29105"/>
    </cofactor>
    <text evidence="16 17">Binds 1 zinc ion per subunit.</text>
</comment>
<evidence type="ECO:0000256" key="9">
    <source>
        <dbReference type="ARBA" id="ARBA00022889"/>
    </source>
</evidence>
<dbReference type="AlphaFoldDB" id="A0A1X0NTJ1"/>
<dbReference type="OrthoDB" id="527990at2759"/>
<dbReference type="PRINTS" id="PR00782">
    <property type="entry name" value="LSHMANOLYSIN"/>
</dbReference>
<dbReference type="EC" id="3.4.24.-" evidence="17"/>
<proteinExistence type="inferred from homology"/>
<evidence type="ECO:0000256" key="12">
    <source>
        <dbReference type="ARBA" id="ARBA00023145"/>
    </source>
</evidence>
<dbReference type="Gene3D" id="3.10.170.20">
    <property type="match status" value="1"/>
</dbReference>
<dbReference type="Pfam" id="PF01457">
    <property type="entry name" value="Peptidase_M8"/>
    <property type="match status" value="1"/>
</dbReference>
<keyword evidence="5 16" id="KW-0479">Metal-binding</keyword>